<dbReference type="EMBL" id="CP095045">
    <property type="protein sequence ID" value="UOQ56144.1"/>
    <property type="molecule type" value="Genomic_DNA"/>
</dbReference>
<dbReference type="PANTHER" id="PTHR43355">
    <property type="entry name" value="FLAVIN REDUCTASE (NADPH)"/>
    <property type="match status" value="1"/>
</dbReference>
<keyword evidence="3" id="KW-1185">Reference proteome</keyword>
<dbReference type="SUPFAM" id="SSF51735">
    <property type="entry name" value="NAD(P)-binding Rossmann-fold domains"/>
    <property type="match status" value="1"/>
</dbReference>
<dbReference type="RefSeq" id="WP_244726337.1">
    <property type="nucleotide sequence ID" value="NZ_CP095045.1"/>
</dbReference>
<organism evidence="2 3">
    <name type="scientific">Leucobacter allii</name>
    <dbReference type="NCBI Taxonomy" id="2932247"/>
    <lineage>
        <taxon>Bacteria</taxon>
        <taxon>Bacillati</taxon>
        <taxon>Actinomycetota</taxon>
        <taxon>Actinomycetes</taxon>
        <taxon>Micrococcales</taxon>
        <taxon>Microbacteriaceae</taxon>
        <taxon>Leucobacter</taxon>
    </lineage>
</organism>
<dbReference type="InterPro" id="IPR051606">
    <property type="entry name" value="Polyketide_Oxido-like"/>
</dbReference>
<evidence type="ECO:0000259" key="1">
    <source>
        <dbReference type="Pfam" id="PF13460"/>
    </source>
</evidence>
<dbReference type="InterPro" id="IPR036291">
    <property type="entry name" value="NAD(P)-bd_dom_sf"/>
</dbReference>
<reference evidence="2 3" key="1">
    <citation type="submission" date="2022-04" db="EMBL/GenBank/DDBJ databases">
        <title>Leucobacter sp. isolated from rhizosphere of garlic.</title>
        <authorList>
            <person name="Won M."/>
            <person name="Lee C.-M."/>
            <person name="Woen H.-Y."/>
            <person name="Kwon S.-W."/>
        </authorList>
    </citation>
    <scope>NUCLEOTIDE SEQUENCE [LARGE SCALE GENOMIC DNA]</scope>
    <source>
        <strain evidence="2 3">H21R-40</strain>
    </source>
</reference>
<protein>
    <submittedName>
        <fullName evidence="2">NAD(P)H-binding protein</fullName>
    </submittedName>
</protein>
<evidence type="ECO:0000313" key="2">
    <source>
        <dbReference type="EMBL" id="UOQ56144.1"/>
    </source>
</evidence>
<name>A0ABY4FJJ8_9MICO</name>
<feature type="domain" description="NAD(P)-binding" evidence="1">
    <location>
        <begin position="8"/>
        <end position="205"/>
    </location>
</feature>
<dbReference type="Proteomes" id="UP000831786">
    <property type="component" value="Chromosome"/>
</dbReference>
<evidence type="ECO:0000313" key="3">
    <source>
        <dbReference type="Proteomes" id="UP000831786"/>
    </source>
</evidence>
<dbReference type="InterPro" id="IPR016040">
    <property type="entry name" value="NAD(P)-bd_dom"/>
</dbReference>
<dbReference type="Gene3D" id="3.40.50.720">
    <property type="entry name" value="NAD(P)-binding Rossmann-like Domain"/>
    <property type="match status" value="1"/>
</dbReference>
<sequence>MARITVLGGTGYAGKHIVAAAAQRGHDVVAYSRSTPEAPIAGVEYRTGNVSDPEVIAAAVSGSDVVISALSPRGELEGQGKLRAFEAEIARLAQQGGVRFGVVGGAGSLQAAPGGPLVIDTPDFPDAIKPEARELGSVLEDLRASDEALDWFFLSPAGGFGAWAPGEATGDYRVGGDVLLVDEEGQSFISGADLGLAVVREIEEPAHRRQRFTVAY</sequence>
<accession>A0ABY4FJJ8</accession>
<proteinExistence type="predicted"/>
<dbReference type="PANTHER" id="PTHR43355:SF2">
    <property type="entry name" value="FLAVIN REDUCTASE (NADPH)"/>
    <property type="match status" value="1"/>
</dbReference>
<gene>
    <name evidence="2" type="ORF">MUN78_10580</name>
</gene>
<dbReference type="Pfam" id="PF13460">
    <property type="entry name" value="NAD_binding_10"/>
    <property type="match status" value="1"/>
</dbReference>